<name>A0A0M9A5J1_9HYME</name>
<accession>A0A0M9A5J1</accession>
<feature type="compositionally biased region" description="Basic residues" evidence="1">
    <location>
        <begin position="1"/>
        <end position="12"/>
    </location>
</feature>
<dbReference type="Proteomes" id="UP000053105">
    <property type="component" value="Unassembled WGS sequence"/>
</dbReference>
<dbReference type="EMBL" id="KQ435729">
    <property type="protein sequence ID" value="KOX77660.1"/>
    <property type="molecule type" value="Genomic_DNA"/>
</dbReference>
<sequence length="159" mass="18549">METGTRHKAHYGQRRDPPSLHGHVRYTKPLPFYYHFNIAKISTVMDRDGEEFFNELSASSDIVQSIEEYSNKCRVIDYLLGIPDITRRRKGYTDANGRPVLEFEDESSRREALSVKEVSSFLLYLARLPRIGNFHPLSHLTIDIMKRKLHCVVRGKIER</sequence>
<organism evidence="2 3">
    <name type="scientific">Melipona quadrifasciata</name>
    <dbReference type="NCBI Taxonomy" id="166423"/>
    <lineage>
        <taxon>Eukaryota</taxon>
        <taxon>Metazoa</taxon>
        <taxon>Ecdysozoa</taxon>
        <taxon>Arthropoda</taxon>
        <taxon>Hexapoda</taxon>
        <taxon>Insecta</taxon>
        <taxon>Pterygota</taxon>
        <taxon>Neoptera</taxon>
        <taxon>Endopterygota</taxon>
        <taxon>Hymenoptera</taxon>
        <taxon>Apocrita</taxon>
        <taxon>Aculeata</taxon>
        <taxon>Apoidea</taxon>
        <taxon>Anthophila</taxon>
        <taxon>Apidae</taxon>
        <taxon>Melipona</taxon>
    </lineage>
</organism>
<evidence type="ECO:0000256" key="1">
    <source>
        <dbReference type="SAM" id="MobiDB-lite"/>
    </source>
</evidence>
<keyword evidence="3" id="KW-1185">Reference proteome</keyword>
<dbReference type="AlphaFoldDB" id="A0A0M9A5J1"/>
<reference evidence="2 3" key="1">
    <citation type="submission" date="2015-07" db="EMBL/GenBank/DDBJ databases">
        <title>The genome of Melipona quadrifasciata.</title>
        <authorList>
            <person name="Pan H."/>
            <person name="Kapheim K."/>
        </authorList>
    </citation>
    <scope>NUCLEOTIDE SEQUENCE [LARGE SCALE GENOMIC DNA]</scope>
    <source>
        <strain evidence="2">0111107301</strain>
        <tissue evidence="2">Whole body</tissue>
    </source>
</reference>
<gene>
    <name evidence="2" type="ORF">WN51_09325</name>
</gene>
<evidence type="ECO:0000313" key="2">
    <source>
        <dbReference type="EMBL" id="KOX77660.1"/>
    </source>
</evidence>
<feature type="region of interest" description="Disordered" evidence="1">
    <location>
        <begin position="1"/>
        <end position="22"/>
    </location>
</feature>
<evidence type="ECO:0000313" key="3">
    <source>
        <dbReference type="Proteomes" id="UP000053105"/>
    </source>
</evidence>
<protein>
    <submittedName>
        <fullName evidence="2">Uncharacterized protein</fullName>
    </submittedName>
</protein>
<proteinExistence type="predicted"/>
<dbReference type="OrthoDB" id="6152532at2759"/>